<dbReference type="AlphaFoldDB" id="A0A7W3JJH9"/>
<dbReference type="RefSeq" id="WP_146853399.1">
    <property type="nucleotide sequence ID" value="NZ_BAAAHR010000003.1"/>
</dbReference>
<dbReference type="EMBL" id="BJUV01000006">
    <property type="protein sequence ID" value="GEK82592.1"/>
    <property type="molecule type" value="Genomic_DNA"/>
</dbReference>
<feature type="domain" description="THUMP-like" evidence="1">
    <location>
        <begin position="323"/>
        <end position="394"/>
    </location>
</feature>
<dbReference type="Proteomes" id="UP000522688">
    <property type="component" value="Unassembled WGS sequence"/>
</dbReference>
<organism evidence="3 5">
    <name type="scientific">Frigoribacterium faeni</name>
    <dbReference type="NCBI Taxonomy" id="145483"/>
    <lineage>
        <taxon>Bacteria</taxon>
        <taxon>Bacillati</taxon>
        <taxon>Actinomycetota</taxon>
        <taxon>Actinomycetes</taxon>
        <taxon>Micrococcales</taxon>
        <taxon>Microbacteriaceae</taxon>
        <taxon>Frigoribacterium</taxon>
    </lineage>
</organism>
<dbReference type="SUPFAM" id="SSF53335">
    <property type="entry name" value="S-adenosyl-L-methionine-dependent methyltransferases"/>
    <property type="match status" value="1"/>
</dbReference>
<dbReference type="InterPro" id="IPR029063">
    <property type="entry name" value="SAM-dependent_MTases_sf"/>
</dbReference>
<protein>
    <submittedName>
        <fullName evidence="3">SAM-dependent methyltransferase</fullName>
    </submittedName>
</protein>
<dbReference type="GO" id="GO:0032259">
    <property type="term" value="P:methylation"/>
    <property type="evidence" value="ECO:0007669"/>
    <property type="project" value="UniProtKB-KW"/>
</dbReference>
<evidence type="ECO:0000313" key="5">
    <source>
        <dbReference type="Proteomes" id="UP000522688"/>
    </source>
</evidence>
<dbReference type="OrthoDB" id="9810570at2"/>
<proteinExistence type="predicted"/>
<evidence type="ECO:0000313" key="2">
    <source>
        <dbReference type="EMBL" id="GEK82592.1"/>
    </source>
</evidence>
<evidence type="ECO:0000313" key="4">
    <source>
        <dbReference type="Proteomes" id="UP000321154"/>
    </source>
</evidence>
<dbReference type="Proteomes" id="UP000321154">
    <property type="component" value="Unassembled WGS sequence"/>
</dbReference>
<sequence>MDASELLEVLSPEGLRLLDSLPPWRASDDVVSSVAALRRQGHPPERVSAVLTQARLRARAEAKFGEFASRMLFTEAGLEQATRLNVAARHADRYRSAGLTSVADLGCGIGGDALAFAALDLDVLAVDRDEVTAAIASYNLSPWPSSRVRQGDAETADLTDVQGVFLDPARRTSGHSATKRIADPADWSPSLEVAFGYAERLPTGVKLGPGVDRDLLPRDAECQWISVDRDVVEAGVWFGPLARAGVGRSALVISASGAAELTAPADSEDVEVGDLGEWIYEPDGAVIRARLIGDLARSIDARTISRDIAWLSSDERVETPFAQGFRVLETLPLDERTLKRELRSRGIGRLEIKKRGVDVDPATFRKRLSLQGSGSATLVLTRVAGRHTALLCERA</sequence>
<gene>
    <name evidence="3" type="ORF">FB463_002278</name>
    <name evidence="2" type="ORF">FFA01_09010</name>
</gene>
<accession>A0A7W3JJH9</accession>
<dbReference type="Pfam" id="PF18096">
    <property type="entry name" value="Thump_like"/>
    <property type="match status" value="1"/>
</dbReference>
<dbReference type="GO" id="GO:0008168">
    <property type="term" value="F:methyltransferase activity"/>
    <property type="evidence" value="ECO:0007669"/>
    <property type="project" value="UniProtKB-KW"/>
</dbReference>
<evidence type="ECO:0000259" key="1">
    <source>
        <dbReference type="Pfam" id="PF18096"/>
    </source>
</evidence>
<reference evidence="3 5" key="2">
    <citation type="submission" date="2020-07" db="EMBL/GenBank/DDBJ databases">
        <title>Sequencing the genomes of 1000 actinobacteria strains.</title>
        <authorList>
            <person name="Klenk H.-P."/>
        </authorList>
    </citation>
    <scope>NUCLEOTIDE SEQUENCE [LARGE SCALE GENOMIC DNA]</scope>
    <source>
        <strain evidence="3 5">DSM 10309</strain>
    </source>
</reference>
<keyword evidence="3" id="KW-0808">Transferase</keyword>
<keyword evidence="4" id="KW-1185">Reference proteome</keyword>
<name>A0A7W3JJH9_9MICO</name>
<dbReference type="InterPro" id="IPR041497">
    <property type="entry name" value="Thump-like"/>
</dbReference>
<dbReference type="EMBL" id="JACGWW010000002">
    <property type="protein sequence ID" value="MBA8814029.1"/>
    <property type="molecule type" value="Genomic_DNA"/>
</dbReference>
<reference evidence="2 4" key="1">
    <citation type="submission" date="2019-07" db="EMBL/GenBank/DDBJ databases">
        <title>Whole genome shotgun sequence of Frigoribacterium faeni NBRC 103066.</title>
        <authorList>
            <person name="Hosoyama A."/>
            <person name="Uohara A."/>
            <person name="Ohji S."/>
            <person name="Ichikawa N."/>
        </authorList>
    </citation>
    <scope>NUCLEOTIDE SEQUENCE [LARGE SCALE GENOMIC DNA]</scope>
    <source>
        <strain evidence="2 4">NBRC 103066</strain>
    </source>
</reference>
<comment type="caution">
    <text evidence="3">The sequence shown here is derived from an EMBL/GenBank/DDBJ whole genome shotgun (WGS) entry which is preliminary data.</text>
</comment>
<dbReference type="CDD" id="cd02440">
    <property type="entry name" value="AdoMet_MTases"/>
    <property type="match status" value="1"/>
</dbReference>
<keyword evidence="3" id="KW-0489">Methyltransferase</keyword>
<evidence type="ECO:0000313" key="3">
    <source>
        <dbReference type="EMBL" id="MBA8814029.1"/>
    </source>
</evidence>
<dbReference type="Gene3D" id="3.40.50.150">
    <property type="entry name" value="Vaccinia Virus protein VP39"/>
    <property type="match status" value="1"/>
</dbReference>